<evidence type="ECO:0000259" key="3">
    <source>
        <dbReference type="PROSITE" id="PS50206"/>
    </source>
</evidence>
<dbReference type="PANTHER" id="PTHR43855">
    <property type="entry name" value="THIOSULFATE SULFURTRANSFERASE"/>
    <property type="match status" value="1"/>
</dbReference>
<evidence type="ECO:0000313" key="4">
    <source>
        <dbReference type="EMBL" id="AER67277.1"/>
    </source>
</evidence>
<dbReference type="Pfam" id="PF00581">
    <property type="entry name" value="Rhodanese"/>
    <property type="match status" value="2"/>
</dbReference>
<dbReference type="Gene3D" id="3.40.250.10">
    <property type="entry name" value="Rhodanese-like domain"/>
    <property type="match status" value="2"/>
</dbReference>
<feature type="region of interest" description="Disordered" evidence="2">
    <location>
        <begin position="307"/>
        <end position="335"/>
    </location>
</feature>
<protein>
    <submittedName>
        <fullName evidence="4">Rhodanese domain protein</fullName>
    </submittedName>
</protein>
<dbReference type="InterPro" id="IPR036873">
    <property type="entry name" value="Rhodanese-like_dom_sf"/>
</dbReference>
<dbReference type="PROSITE" id="PS50206">
    <property type="entry name" value="RHODANESE_3"/>
    <property type="match status" value="2"/>
</dbReference>
<evidence type="ECO:0000313" key="5">
    <source>
        <dbReference type="Proteomes" id="UP000005868"/>
    </source>
</evidence>
<dbReference type="PANTHER" id="PTHR43855:SF1">
    <property type="entry name" value="THIOSULFATE SULFURTRANSFERASE"/>
    <property type="match status" value="1"/>
</dbReference>
<dbReference type="Proteomes" id="UP000005868">
    <property type="component" value="Chromosome"/>
</dbReference>
<feature type="domain" description="Rhodanese" evidence="3">
    <location>
        <begin position="197"/>
        <end position="309"/>
    </location>
</feature>
<accession>G7V7G1</accession>
<dbReference type="eggNOG" id="COG2897">
    <property type="taxonomic scope" value="Bacteria"/>
</dbReference>
<feature type="compositionally biased region" description="Basic and acidic residues" evidence="2">
    <location>
        <begin position="325"/>
        <end position="335"/>
    </location>
</feature>
<feature type="domain" description="Rhodanese" evidence="3">
    <location>
        <begin position="55"/>
        <end position="168"/>
    </location>
</feature>
<keyword evidence="5" id="KW-1185">Reference proteome</keyword>
<dbReference type="CDD" id="cd01449">
    <property type="entry name" value="TST_Repeat_2"/>
    <property type="match status" value="1"/>
</dbReference>
<dbReference type="CDD" id="cd01448">
    <property type="entry name" value="TST_Repeat_1"/>
    <property type="match status" value="1"/>
</dbReference>
<evidence type="ECO:0000256" key="1">
    <source>
        <dbReference type="ARBA" id="ARBA00022737"/>
    </source>
</evidence>
<dbReference type="EMBL" id="CP003096">
    <property type="protein sequence ID" value="AER67277.1"/>
    <property type="molecule type" value="Genomic_DNA"/>
</dbReference>
<dbReference type="SUPFAM" id="SSF52821">
    <property type="entry name" value="Rhodanese/Cell cycle control phosphatase"/>
    <property type="match status" value="2"/>
</dbReference>
<dbReference type="OrthoDB" id="9770030at2"/>
<dbReference type="InterPro" id="IPR001763">
    <property type="entry name" value="Rhodanese-like_dom"/>
</dbReference>
<dbReference type="STRING" id="580340.Tlie_1555"/>
<evidence type="ECO:0000256" key="2">
    <source>
        <dbReference type="SAM" id="MobiDB-lite"/>
    </source>
</evidence>
<gene>
    <name evidence="4" type="ordered locus">Tlie_1555</name>
</gene>
<reference evidence="4 5" key="2">
    <citation type="journal article" date="2012" name="Stand. Genomic Sci.">
        <title>Genome sequence of the moderately thermophilic, amino-acid-degrading and sulfur-reducing bacterium Thermovirga lienii type strain (Cas60314(T)).</title>
        <authorList>
            <person name="Goker M."/>
            <person name="Saunders E."/>
            <person name="Lapidus A."/>
            <person name="Nolan M."/>
            <person name="Lucas S."/>
            <person name="Hammon N."/>
            <person name="Deshpande S."/>
            <person name="Cheng J.F."/>
            <person name="Han C."/>
            <person name="Tapia R."/>
            <person name="Goodwin L.A."/>
            <person name="Pitluck S."/>
            <person name="Liolios K."/>
            <person name="Mavromatis K."/>
            <person name="Pagani I."/>
            <person name="Ivanova N."/>
            <person name="Mikhailova N."/>
            <person name="Pati A."/>
            <person name="Chen A."/>
            <person name="Palaniappan K."/>
            <person name="Land M."/>
            <person name="Chang Y.J."/>
            <person name="Jeffries C.D."/>
            <person name="Brambilla E.M."/>
            <person name="Rohde M."/>
            <person name="Spring S."/>
            <person name="Detter J.C."/>
            <person name="Woyke T."/>
            <person name="Bristow J."/>
            <person name="Eisen J.A."/>
            <person name="Markowitz V."/>
            <person name="Hugenholtz P."/>
            <person name="Kyrpides N.C."/>
            <person name="Klenk H.P."/>
        </authorList>
    </citation>
    <scope>NUCLEOTIDE SEQUENCE [LARGE SCALE GENOMIC DNA]</scope>
    <source>
        <strain evidence="5">ATCC BAA-1197 / DSM 17291 / Cas60314</strain>
    </source>
</reference>
<dbReference type="KEGG" id="tli:Tlie_1555"/>
<sequence>MAKIIIRKERMVELRRIVGSFVFACLIVVTIMSVAFASESGKDSLYVTPEWLKANKGSVVIVDARPKSMYSKGHIPGAVNAEWTYFANMKGRPGSPGWGDLYPKDILAKKIGALGIDGKKPVVVYADPGGWGQDGWVVWILRLSGIENAKMLEGGFMAWKAAGGKVSTKPVVAKAKPFKIESFSGGYNVTTPWLKAKLGEVYIIDARTPFEYQGARIFQEKRGGHIPGAINIPFDLVFNEDQTVKDVEELRALFQSYGLSPDDEIVVYDTAGVRSAYLVLVLRMAGFENARNYDSSFHEWAGTPELEVVQGSDPGAPSPAAVKGSGEKSDSAASS</sequence>
<dbReference type="AlphaFoldDB" id="G7V7G1"/>
<name>G7V7G1_THELD</name>
<keyword evidence="1" id="KW-0677">Repeat</keyword>
<proteinExistence type="predicted"/>
<dbReference type="InterPro" id="IPR051126">
    <property type="entry name" value="Thiosulfate_sulfurtransferase"/>
</dbReference>
<organism evidence="4 5">
    <name type="scientific">Thermovirga lienii (strain ATCC BAA-1197 / DSM 17291 / Cas60314)</name>
    <dbReference type="NCBI Taxonomy" id="580340"/>
    <lineage>
        <taxon>Bacteria</taxon>
        <taxon>Thermotogati</taxon>
        <taxon>Synergistota</taxon>
        <taxon>Synergistia</taxon>
        <taxon>Synergistales</taxon>
        <taxon>Thermovirgaceae</taxon>
        <taxon>Thermovirga</taxon>
    </lineage>
</organism>
<dbReference type="HOGENOM" id="CLU_031618_1_0_0"/>
<reference evidence="5" key="1">
    <citation type="submission" date="2011-10" db="EMBL/GenBank/DDBJ databases">
        <title>The complete genome of chromosome of Thermovirga lienii DSM 17291.</title>
        <authorList>
            <consortium name="US DOE Joint Genome Institute (JGI-PGF)"/>
            <person name="Lucas S."/>
            <person name="Copeland A."/>
            <person name="Lapidus A."/>
            <person name="Glavina del Rio T."/>
            <person name="Dalin E."/>
            <person name="Tice H."/>
            <person name="Bruce D."/>
            <person name="Goodwin L."/>
            <person name="Pitluck S."/>
            <person name="Peters L."/>
            <person name="Mikhailova N."/>
            <person name="Saunders E."/>
            <person name="Kyrpides N."/>
            <person name="Mavromatis K."/>
            <person name="Ivanova N."/>
            <person name="Last F.I."/>
            <person name="Brettin T."/>
            <person name="Detter J.C."/>
            <person name="Han C."/>
            <person name="Larimer F."/>
            <person name="Land M."/>
            <person name="Hauser L."/>
            <person name="Markowitz V."/>
            <person name="Cheng J.-F."/>
            <person name="Hugenholtz P."/>
            <person name="Woyke T."/>
            <person name="Wu D."/>
            <person name="Spring S."/>
            <person name="Schroeder M."/>
            <person name="Brambilla E.-M."/>
            <person name="Klenk H.-P."/>
            <person name="Eisen J.A."/>
        </authorList>
    </citation>
    <scope>NUCLEOTIDE SEQUENCE [LARGE SCALE GENOMIC DNA]</scope>
    <source>
        <strain evidence="5">ATCC BAA-1197 / DSM 17291 / Cas60314</strain>
    </source>
</reference>
<dbReference type="SMART" id="SM00450">
    <property type="entry name" value="RHOD"/>
    <property type="match status" value="2"/>
</dbReference>